<reference evidence="11 12" key="1">
    <citation type="submission" date="2017-12" db="EMBL/GenBank/DDBJ databases">
        <authorList>
            <person name="Pombert J.-F."/>
            <person name="Haag K.L."/>
            <person name="Ebert D."/>
        </authorList>
    </citation>
    <scope>NUCLEOTIDE SEQUENCE [LARGE SCALE GENOMIC DNA]</scope>
    <source>
        <strain evidence="10">BE-OM-2</strain>
        <strain evidence="9">IL-BN-2</strain>
    </source>
</reference>
<dbReference type="GO" id="GO:0016192">
    <property type="term" value="P:vesicle-mediated transport"/>
    <property type="evidence" value="ECO:0007669"/>
    <property type="project" value="InterPro"/>
</dbReference>
<proteinExistence type="inferred from homology"/>
<keyword evidence="5 8" id="KW-1133">Transmembrane helix</keyword>
<keyword evidence="8" id="KW-0333">Golgi apparatus</keyword>
<dbReference type="GO" id="GO:0015031">
    <property type="term" value="P:protein transport"/>
    <property type="evidence" value="ECO:0007669"/>
    <property type="project" value="UniProtKB-KW"/>
</dbReference>
<dbReference type="Proteomes" id="UP000293045">
    <property type="component" value="Unassembled WGS sequence"/>
</dbReference>
<evidence type="ECO:0000256" key="6">
    <source>
        <dbReference type="ARBA" id="ARBA00023136"/>
    </source>
</evidence>
<gene>
    <name evidence="10" type="ORF">CWI36_0237p0030</name>
    <name evidence="9" type="ORF">CWI39_2193p0010</name>
</gene>
<evidence type="ECO:0000256" key="4">
    <source>
        <dbReference type="ARBA" id="ARBA00022927"/>
    </source>
</evidence>
<dbReference type="EMBL" id="PITI01000237">
    <property type="protein sequence ID" value="TBU07712.1"/>
    <property type="molecule type" value="Genomic_DNA"/>
</dbReference>
<feature type="transmembrane region" description="Helical" evidence="8">
    <location>
        <begin position="51"/>
        <end position="76"/>
    </location>
</feature>
<comment type="similarity">
    <text evidence="7 8">Belongs to the SFT2 family.</text>
</comment>
<dbReference type="Pfam" id="PF04178">
    <property type="entry name" value="Got1"/>
    <property type="match status" value="1"/>
</dbReference>
<comment type="function">
    <text evidence="8">Nonessential protein required for the fusion of transport vesicles derived from the endocytic pathway with the Golgi complex.</text>
</comment>
<dbReference type="InterPro" id="IPR011691">
    <property type="entry name" value="Vesicle_transpt_SFT2"/>
</dbReference>
<dbReference type="PANTHER" id="PTHR23137:SF36">
    <property type="entry name" value="VESICLE TRANSPORT PROTEIN SFT2C"/>
    <property type="match status" value="1"/>
</dbReference>
<comment type="subcellular location">
    <subcellularLocation>
        <location evidence="8">Golgi apparatus membrane</location>
        <topology evidence="8">Multi-pass membrane protein</topology>
    </subcellularLocation>
    <subcellularLocation>
        <location evidence="1">Membrane</location>
        <topology evidence="1">Multi-pass membrane protein</topology>
    </subcellularLocation>
</comment>
<dbReference type="AlphaFoldDB" id="A0A4Q9KVS3"/>
<feature type="transmembrane region" description="Helical" evidence="8">
    <location>
        <begin position="139"/>
        <end position="160"/>
    </location>
</feature>
<evidence type="ECO:0000256" key="7">
    <source>
        <dbReference type="ARBA" id="ARBA00025800"/>
    </source>
</evidence>
<organism evidence="9 12">
    <name type="scientific">Hamiltosporidium magnivora</name>
    <dbReference type="NCBI Taxonomy" id="148818"/>
    <lineage>
        <taxon>Eukaryota</taxon>
        <taxon>Fungi</taxon>
        <taxon>Fungi incertae sedis</taxon>
        <taxon>Microsporidia</taxon>
        <taxon>Dubosqiidae</taxon>
        <taxon>Hamiltosporidium</taxon>
    </lineage>
</organism>
<feature type="transmembrane region" description="Helical" evidence="8">
    <location>
        <begin position="82"/>
        <end position="105"/>
    </location>
</feature>
<evidence type="ECO:0000256" key="1">
    <source>
        <dbReference type="ARBA" id="ARBA00004141"/>
    </source>
</evidence>
<dbReference type="PANTHER" id="PTHR23137">
    <property type="entry name" value="VESICLE TRANSPORT PROTEIN-RELATED"/>
    <property type="match status" value="1"/>
</dbReference>
<name>A0A4Q9KVS3_9MICR</name>
<evidence type="ECO:0000256" key="2">
    <source>
        <dbReference type="ARBA" id="ARBA00022448"/>
    </source>
</evidence>
<dbReference type="STRING" id="148818.A0A4Q9KVS3"/>
<keyword evidence="6 8" id="KW-0472">Membrane</keyword>
<evidence type="ECO:0000313" key="9">
    <source>
        <dbReference type="EMBL" id="TBT98983.1"/>
    </source>
</evidence>
<dbReference type="Proteomes" id="UP000291404">
    <property type="component" value="Unassembled WGS sequence"/>
</dbReference>
<keyword evidence="3 8" id="KW-0812">Transmembrane</keyword>
<evidence type="ECO:0000256" key="5">
    <source>
        <dbReference type="ARBA" id="ARBA00022989"/>
    </source>
</evidence>
<evidence type="ECO:0000313" key="11">
    <source>
        <dbReference type="Proteomes" id="UP000291404"/>
    </source>
</evidence>
<keyword evidence="2 8" id="KW-0813">Transport</keyword>
<accession>A0A4Q9KVS3</accession>
<comment type="caution">
    <text evidence="9">The sequence shown here is derived from an EMBL/GenBank/DDBJ whole genome shotgun (WGS) entry which is preliminary data.</text>
</comment>
<comment type="caution">
    <text evidence="8">Lacks conserved residue(s) required for the propagation of feature annotation.</text>
</comment>
<dbReference type="EMBL" id="PIXR01002193">
    <property type="protein sequence ID" value="TBT98983.1"/>
    <property type="molecule type" value="Genomic_DNA"/>
</dbReference>
<evidence type="ECO:0000256" key="8">
    <source>
        <dbReference type="RuleBase" id="RU363111"/>
    </source>
</evidence>
<sequence length="182" mass="21284">MLHNDPLRKAFEVDEKPRFDFKIPVYYRKTYKESRFVDLEFFGLSYYQRAVCFLIFFGLGIFTFIYSMFNILSAFFNPAKFAFPYALSNFLLFSMMGFVLGFRTYLGGIFQKDKRPYTVMFLASTFITLYSAIKIRSYFLNFAFAILQVTSFVVFVFTFVPGGTKGLSGISKMLFARFTLLK</sequence>
<dbReference type="GO" id="GO:0000139">
    <property type="term" value="C:Golgi membrane"/>
    <property type="evidence" value="ECO:0007669"/>
    <property type="project" value="UniProtKB-SubCell"/>
</dbReference>
<keyword evidence="11" id="KW-1185">Reference proteome</keyword>
<evidence type="ECO:0000313" key="12">
    <source>
        <dbReference type="Proteomes" id="UP000293045"/>
    </source>
</evidence>
<dbReference type="VEuPathDB" id="MicrosporidiaDB:CWI36_0237p0030"/>
<evidence type="ECO:0000256" key="3">
    <source>
        <dbReference type="ARBA" id="ARBA00022692"/>
    </source>
</evidence>
<protein>
    <recommendedName>
        <fullName evidence="8">Protein transport protein SFT2</fullName>
    </recommendedName>
</protein>
<dbReference type="VEuPathDB" id="MicrosporidiaDB:CWI39_2193p0010"/>
<keyword evidence="4 8" id="KW-0653">Protein transport</keyword>
<evidence type="ECO:0000313" key="10">
    <source>
        <dbReference type="EMBL" id="TBU07712.1"/>
    </source>
</evidence>
<dbReference type="InterPro" id="IPR007305">
    <property type="entry name" value="Vesicle_transpt_Got1/SFT2"/>
</dbReference>